<dbReference type="EMBL" id="CP001821">
    <property type="protein sequence ID" value="ACZ29107.1"/>
    <property type="molecule type" value="Genomic_DNA"/>
</dbReference>
<evidence type="ECO:0000256" key="1">
    <source>
        <dbReference type="ARBA" id="ARBA00009437"/>
    </source>
</evidence>
<evidence type="ECO:0000313" key="6">
    <source>
        <dbReference type="EMBL" id="ACZ29107.1"/>
    </source>
</evidence>
<dbReference type="PANTHER" id="PTHR30346">
    <property type="entry name" value="TRANSCRIPTIONAL DUAL REGULATOR HCAR-RELATED"/>
    <property type="match status" value="1"/>
</dbReference>
<feature type="domain" description="HTH lysR-type" evidence="5">
    <location>
        <begin position="1"/>
        <end position="58"/>
    </location>
</feature>
<dbReference type="eggNOG" id="COG0583">
    <property type="taxonomic scope" value="Bacteria"/>
</dbReference>
<dbReference type="GO" id="GO:0032993">
    <property type="term" value="C:protein-DNA complex"/>
    <property type="evidence" value="ECO:0007669"/>
    <property type="project" value="TreeGrafter"/>
</dbReference>
<dbReference type="PROSITE" id="PS50931">
    <property type="entry name" value="HTH_LYSR"/>
    <property type="match status" value="1"/>
</dbReference>
<evidence type="ECO:0000313" key="7">
    <source>
        <dbReference type="Proteomes" id="UP000002255"/>
    </source>
</evidence>
<dbReference type="GO" id="GO:0003677">
    <property type="term" value="F:DNA binding"/>
    <property type="evidence" value="ECO:0007669"/>
    <property type="project" value="UniProtKB-KW"/>
</dbReference>
<dbReference type="KEGG" id="xce:Xcel_0066"/>
<keyword evidence="2" id="KW-0805">Transcription regulation</keyword>
<dbReference type="Gene3D" id="3.40.190.10">
    <property type="entry name" value="Periplasmic binding protein-like II"/>
    <property type="match status" value="2"/>
</dbReference>
<dbReference type="HOGENOM" id="CLU_039613_6_4_11"/>
<dbReference type="InterPro" id="IPR036388">
    <property type="entry name" value="WH-like_DNA-bd_sf"/>
</dbReference>
<dbReference type="PANTHER" id="PTHR30346:SF0">
    <property type="entry name" value="HCA OPERON TRANSCRIPTIONAL ACTIVATOR HCAR"/>
    <property type="match status" value="1"/>
</dbReference>
<comment type="similarity">
    <text evidence="1">Belongs to the LysR transcriptional regulatory family.</text>
</comment>
<reference evidence="7" key="1">
    <citation type="submission" date="2009-11" db="EMBL/GenBank/DDBJ databases">
        <title>The complete chromosome of Xylanimonas cellulosilytica DSM 15894.</title>
        <authorList>
            <consortium name="US DOE Joint Genome Institute (JGI-PGF)"/>
            <person name="Lucas S."/>
            <person name="Copeland A."/>
            <person name="Lapidus A."/>
            <person name="Glavina del Rio T."/>
            <person name="Dalin E."/>
            <person name="Tice H."/>
            <person name="Bruce D."/>
            <person name="Goodwin L."/>
            <person name="Pitluck S."/>
            <person name="Kyrpides N."/>
            <person name="Mavromatis K."/>
            <person name="Ivanova N."/>
            <person name="Mikhailova N."/>
            <person name="Foster B."/>
            <person name="Clum A."/>
            <person name="Brettin T."/>
            <person name="Detter J.C."/>
            <person name="Han C."/>
            <person name="Larimer F."/>
            <person name="Land M."/>
            <person name="Hauser L."/>
            <person name="Markowitz V."/>
            <person name="Cheng J.F."/>
            <person name="Hugenholtz P."/>
            <person name="Woyke T."/>
            <person name="Wu D."/>
            <person name="Gehrich-Schroeter G."/>
            <person name="Schneider S."/>
            <person name="Pukall S.R."/>
            <person name="Klenk H.P."/>
            <person name="Eisen J.A."/>
        </authorList>
    </citation>
    <scope>NUCLEOTIDE SEQUENCE [LARGE SCALE GENOMIC DNA]</scope>
    <source>
        <strain evidence="7">DSM 15894 / CECT 5975 / LMG 20990 / XIL07</strain>
    </source>
</reference>
<evidence type="ECO:0000259" key="5">
    <source>
        <dbReference type="PROSITE" id="PS50931"/>
    </source>
</evidence>
<dbReference type="Gene3D" id="1.10.10.10">
    <property type="entry name" value="Winged helix-like DNA-binding domain superfamily/Winged helix DNA-binding domain"/>
    <property type="match status" value="1"/>
</dbReference>
<evidence type="ECO:0000256" key="2">
    <source>
        <dbReference type="ARBA" id="ARBA00023015"/>
    </source>
</evidence>
<dbReference type="CDD" id="cd08414">
    <property type="entry name" value="PBP2_LTTR_aromatics_like"/>
    <property type="match status" value="1"/>
</dbReference>
<dbReference type="SUPFAM" id="SSF53850">
    <property type="entry name" value="Periplasmic binding protein-like II"/>
    <property type="match status" value="1"/>
</dbReference>
<keyword evidence="3" id="KW-0238">DNA-binding</keyword>
<name>D1BTU3_XYLCX</name>
<sequence>MELRHIRYFAGLAETLHFSRAALQLHMTQPALSQAMRQLESEVGAKLLDRTTRQVTLTPAGQRLAHDARRILAAVEESEAAVRRIAAGGADVLRVGLTHCAAPALLPRVVKTLRATLPGVALKVRPDLLSGQIATEVGDGRIDVGIVRGAVTAVGLASAPAYAEELLLALPEDHPLAHAATVTLKDLRTEEFVLPGPGSPLDPVVRRMCAGAGFIPVESTTTDHASVAQALVAAGLGVAFLPAVLATATHPGVTFRSVPGAEMTTLSFVWRAESPTTLVSAALDALAGDGIVGQDLTARAHAG</sequence>
<evidence type="ECO:0000256" key="4">
    <source>
        <dbReference type="ARBA" id="ARBA00023163"/>
    </source>
</evidence>
<accession>D1BTU3</accession>
<proteinExistence type="inferred from homology"/>
<dbReference type="Pfam" id="PF03466">
    <property type="entry name" value="LysR_substrate"/>
    <property type="match status" value="1"/>
</dbReference>
<dbReference type="InterPro" id="IPR000847">
    <property type="entry name" value="LysR_HTH_N"/>
</dbReference>
<dbReference type="Proteomes" id="UP000002255">
    <property type="component" value="Chromosome"/>
</dbReference>
<dbReference type="InterPro" id="IPR005119">
    <property type="entry name" value="LysR_subst-bd"/>
</dbReference>
<protein>
    <submittedName>
        <fullName evidence="6">Transcriptional regulator, LysR family</fullName>
    </submittedName>
</protein>
<dbReference type="PRINTS" id="PR00039">
    <property type="entry name" value="HTHLYSR"/>
</dbReference>
<gene>
    <name evidence="6" type="ordered locus">Xcel_0066</name>
</gene>
<dbReference type="GO" id="GO:0003700">
    <property type="term" value="F:DNA-binding transcription factor activity"/>
    <property type="evidence" value="ECO:0007669"/>
    <property type="project" value="InterPro"/>
</dbReference>
<keyword evidence="7" id="KW-1185">Reference proteome</keyword>
<dbReference type="OrthoDB" id="3636008at2"/>
<dbReference type="RefSeq" id="WP_012876852.1">
    <property type="nucleotide sequence ID" value="NC_013530.1"/>
</dbReference>
<evidence type="ECO:0000256" key="3">
    <source>
        <dbReference type="ARBA" id="ARBA00023125"/>
    </source>
</evidence>
<dbReference type="Pfam" id="PF00126">
    <property type="entry name" value="HTH_1"/>
    <property type="match status" value="1"/>
</dbReference>
<dbReference type="AlphaFoldDB" id="D1BTU3"/>
<organism evidence="6 7">
    <name type="scientific">Xylanimonas cellulosilytica (strain DSM 15894 / JCM 12276 / CECT 5975 / KCTC 9989 / LMG 20990 / NBRC 107835 / XIL07)</name>
    <dbReference type="NCBI Taxonomy" id="446471"/>
    <lineage>
        <taxon>Bacteria</taxon>
        <taxon>Bacillati</taxon>
        <taxon>Actinomycetota</taxon>
        <taxon>Actinomycetes</taxon>
        <taxon>Micrococcales</taxon>
        <taxon>Promicromonosporaceae</taxon>
        <taxon>Xylanimonas</taxon>
    </lineage>
</organism>
<reference evidence="6 7" key="2">
    <citation type="journal article" date="2010" name="Stand. Genomic Sci.">
        <title>Complete genome sequence of Xylanimonas cellulosilytica type strain (XIL07).</title>
        <authorList>
            <person name="Foster B."/>
            <person name="Pukall R."/>
            <person name="Abt B."/>
            <person name="Nolan M."/>
            <person name="Glavina Del Rio T."/>
            <person name="Chen F."/>
            <person name="Lucas S."/>
            <person name="Tice H."/>
            <person name="Pitluck S."/>
            <person name="Cheng J.-F."/>
            <person name="Chertkov O."/>
            <person name="Brettin T."/>
            <person name="Han C."/>
            <person name="Detter J.C."/>
            <person name="Bruce D."/>
            <person name="Goodwin L."/>
            <person name="Ivanova N."/>
            <person name="Mavromatis K."/>
            <person name="Pati A."/>
            <person name="Mikhailova N."/>
            <person name="Chen A."/>
            <person name="Palaniappan K."/>
            <person name="Land M."/>
            <person name="Hauser L."/>
            <person name="Chang Y.-J."/>
            <person name="Jeffries C.D."/>
            <person name="Chain P."/>
            <person name="Rohde M."/>
            <person name="Goeker M."/>
            <person name="Bristow J."/>
            <person name="Eisen J.A."/>
            <person name="Markowitz V."/>
            <person name="Hugenholtz P."/>
            <person name="Kyrpides N.C."/>
            <person name="Klenk H.-P."/>
            <person name="Lapidus A."/>
        </authorList>
    </citation>
    <scope>NUCLEOTIDE SEQUENCE [LARGE SCALE GENOMIC DNA]</scope>
    <source>
        <strain evidence="7">DSM 15894 / CECT 5975 / LMG 20990 / XIL07</strain>
    </source>
</reference>
<dbReference type="InterPro" id="IPR036390">
    <property type="entry name" value="WH_DNA-bd_sf"/>
</dbReference>
<keyword evidence="4" id="KW-0804">Transcription</keyword>
<dbReference type="STRING" id="446471.Xcel_0066"/>
<dbReference type="FunFam" id="1.10.10.10:FF:000001">
    <property type="entry name" value="LysR family transcriptional regulator"/>
    <property type="match status" value="1"/>
</dbReference>
<dbReference type="SUPFAM" id="SSF46785">
    <property type="entry name" value="Winged helix' DNA-binding domain"/>
    <property type="match status" value="1"/>
</dbReference>